<reference evidence="1" key="1">
    <citation type="journal article" date="2019" name="MBio">
        <title>Virus Genomes from Deep Sea Sediments Expand the Ocean Megavirome and Support Independent Origins of Viral Gigantism.</title>
        <authorList>
            <person name="Backstrom D."/>
            <person name="Yutin N."/>
            <person name="Jorgensen S.L."/>
            <person name="Dharamshi J."/>
            <person name="Homa F."/>
            <person name="Zaremba-Niedwiedzka K."/>
            <person name="Spang A."/>
            <person name="Wolf Y.I."/>
            <person name="Koonin E.V."/>
            <person name="Ettema T.J."/>
        </authorList>
    </citation>
    <scope>NUCLEOTIDE SEQUENCE</scope>
</reference>
<evidence type="ECO:0000313" key="1">
    <source>
        <dbReference type="EMBL" id="QBK92418.1"/>
    </source>
</evidence>
<proteinExistence type="predicted"/>
<dbReference type="EMBL" id="MK500577">
    <property type="protein sequence ID" value="QBK92418.1"/>
    <property type="molecule type" value="Genomic_DNA"/>
</dbReference>
<name>A0A481Z944_9VIRU</name>
<sequence>METLRSKLKCKDCEELIFEFLINGDDYTSFTLDDLKLFSTKIKNWNECMKCGVIKNVEFIEYCESMIPEESRKRAYAGCMAFSSKMGNLIMLKYFEAKDDYEKETWRWIMNCAASSEEFMIDKRVKKEDTLEVFKYVELKIRDGKYGYVYFAERIDILEYIWEHGYNTNWKEYMETSTKDNKLKIFKWIEFKVLEEDIKWGYFLECCTQRAAFDTYRYCRSKYKWKIPFDHFLYNVSSKGHFEMFKHIISEYDESKSDEKLDWKKYLKNVAGTRNFEMFRYIVLKHGKSELDWKEYMIIISKSNRVYDDAFSVFEDSVESGFNLFKYCAGKAESPNYLECMLNAMLVGFFRIASFCGESLDSEIEIPWQTCMCEAVINGYMDYIKYIESKAGIERNWDYKALIKGAAYWNELDSLKYIEEKMNKQGESINWEEVLESCNIQDETTVTVYVQIKLGK</sequence>
<protein>
    <submittedName>
        <fullName evidence="1">Ankyrin repeat protein</fullName>
    </submittedName>
</protein>
<gene>
    <name evidence="1" type="ORF">LCPAC401_00560</name>
</gene>
<organism evidence="1">
    <name type="scientific">Pithovirus LCPAC401</name>
    <dbReference type="NCBI Taxonomy" id="2506595"/>
    <lineage>
        <taxon>Viruses</taxon>
        <taxon>Pithoviruses</taxon>
    </lineage>
</organism>
<accession>A0A481Z944</accession>